<accession>A0ABR4MH39</accession>
<gene>
    <name evidence="3" type="ORF">HOO65_050715</name>
</gene>
<dbReference type="Gene3D" id="1.10.287.110">
    <property type="entry name" value="DnaJ domain"/>
    <property type="match status" value="1"/>
</dbReference>
<dbReference type="CDD" id="cd06257">
    <property type="entry name" value="DnaJ"/>
    <property type="match status" value="1"/>
</dbReference>
<reference evidence="3 4" key="1">
    <citation type="submission" date="2020-05" db="EMBL/GenBank/DDBJ databases">
        <title>Ceratocystis lukuohia genome.</title>
        <authorList>
            <person name="Harrington T.C."/>
            <person name="Kim K."/>
            <person name="Mayers C.G."/>
        </authorList>
    </citation>
    <scope>NUCLEOTIDE SEQUENCE [LARGE SCALE GENOMIC DNA]</scope>
    <source>
        <strain evidence="3 4">C4212</strain>
    </source>
</reference>
<feature type="transmembrane region" description="Helical" evidence="1">
    <location>
        <begin position="191"/>
        <end position="209"/>
    </location>
</feature>
<evidence type="ECO:0000259" key="2">
    <source>
        <dbReference type="PROSITE" id="PS50076"/>
    </source>
</evidence>
<organism evidence="3 4">
    <name type="scientific">Ceratocystis lukuohia</name>
    <dbReference type="NCBI Taxonomy" id="2019550"/>
    <lineage>
        <taxon>Eukaryota</taxon>
        <taxon>Fungi</taxon>
        <taxon>Dikarya</taxon>
        <taxon>Ascomycota</taxon>
        <taxon>Pezizomycotina</taxon>
        <taxon>Sordariomycetes</taxon>
        <taxon>Hypocreomycetidae</taxon>
        <taxon>Microascales</taxon>
        <taxon>Ceratocystidaceae</taxon>
        <taxon>Ceratocystis</taxon>
    </lineage>
</organism>
<evidence type="ECO:0000256" key="1">
    <source>
        <dbReference type="SAM" id="Phobius"/>
    </source>
</evidence>
<dbReference type="Proteomes" id="UP001610728">
    <property type="component" value="Unassembled WGS sequence"/>
</dbReference>
<dbReference type="EMBL" id="JABSNW010000005">
    <property type="protein sequence ID" value="KAL2887594.1"/>
    <property type="molecule type" value="Genomic_DNA"/>
</dbReference>
<dbReference type="InterPro" id="IPR036869">
    <property type="entry name" value="J_dom_sf"/>
</dbReference>
<sequence length="271" mass="30397">MSFFLRMSPTRAAQSTAHQYIRCLSTTGPSFHNSGSDAPVWPTKPNPSPYEIFNLSPDSVYDKRLFAALVKLYHPDRRHHTESTIDGPTRLDRYRLVVLANELLSNPAKRRAYDTYGLGWVTPGAAHSGGPAAPANAHEAARQADRRWHSSNGNSAWRNATWEDWEAWHEQQAGSTSAGGMKQKPVYMSNGAFATLVVVLIGTAAIMHYSHMESQSASLLHSRQKENQRIMTMLASRERAAADMSREERLLSFIESAGYEMKFEEKDNCMH</sequence>
<keyword evidence="1" id="KW-0472">Membrane</keyword>
<keyword evidence="1" id="KW-0812">Transmembrane</keyword>
<dbReference type="PROSITE" id="PS50076">
    <property type="entry name" value="DNAJ_2"/>
    <property type="match status" value="1"/>
</dbReference>
<dbReference type="InterPro" id="IPR001623">
    <property type="entry name" value="DnaJ_domain"/>
</dbReference>
<proteinExistence type="predicted"/>
<dbReference type="PROSITE" id="PS00636">
    <property type="entry name" value="DNAJ_1"/>
    <property type="match status" value="1"/>
</dbReference>
<feature type="domain" description="J" evidence="2">
    <location>
        <begin position="48"/>
        <end position="117"/>
    </location>
</feature>
<keyword evidence="1" id="KW-1133">Transmembrane helix</keyword>
<dbReference type="RefSeq" id="XP_070858774.1">
    <property type="nucleotide sequence ID" value="XM_071001000.1"/>
</dbReference>
<protein>
    <submittedName>
        <fullName evidence="3">J domain-containing protein 1</fullName>
    </submittedName>
</protein>
<dbReference type="InterPro" id="IPR018253">
    <property type="entry name" value="DnaJ_domain_CS"/>
</dbReference>
<dbReference type="GeneID" id="98119327"/>
<dbReference type="SUPFAM" id="SSF46565">
    <property type="entry name" value="Chaperone J-domain"/>
    <property type="match status" value="1"/>
</dbReference>
<evidence type="ECO:0000313" key="4">
    <source>
        <dbReference type="Proteomes" id="UP001610728"/>
    </source>
</evidence>
<evidence type="ECO:0000313" key="3">
    <source>
        <dbReference type="EMBL" id="KAL2887594.1"/>
    </source>
</evidence>
<keyword evidence="4" id="KW-1185">Reference proteome</keyword>
<name>A0ABR4MH39_9PEZI</name>
<comment type="caution">
    <text evidence="3">The sequence shown here is derived from an EMBL/GenBank/DDBJ whole genome shotgun (WGS) entry which is preliminary data.</text>
</comment>